<gene>
    <name evidence="2" type="ORF">KAK11_20290</name>
</gene>
<dbReference type="RefSeq" id="WP_210811316.1">
    <property type="nucleotide sequence ID" value="NZ_JAGQDG010000009.1"/>
</dbReference>
<dbReference type="InterPro" id="IPR036866">
    <property type="entry name" value="RibonucZ/Hydroxyglut_hydro"/>
</dbReference>
<keyword evidence="3" id="KW-1185">Reference proteome</keyword>
<dbReference type="Gene3D" id="3.60.15.10">
    <property type="entry name" value="Ribonuclease Z/Hydroxyacylglutathione hydrolase-like"/>
    <property type="match status" value="1"/>
</dbReference>
<proteinExistence type="predicted"/>
<evidence type="ECO:0000313" key="3">
    <source>
        <dbReference type="Proteomes" id="UP000672097"/>
    </source>
</evidence>
<feature type="signal peptide" evidence="1">
    <location>
        <begin position="1"/>
        <end position="22"/>
    </location>
</feature>
<name>A0ABS5E2N1_9BURK</name>
<sequence>MLTQCRWAVGLLISLWLCPVWAAPCSTDGLVWQRLTDQAYWLSGEVGDADAANRGRVSALMAVQVPSEGRVWLLGSGPSPKMGQALACSLAQQTGWQVSDIVNPWARPELVLGNRAWPRAALWAHQAVAEAMHQQCAHCEERLKVRMGAAAQDLGADSVVTVPGEQGMAGGLVSGDHGELGPWVWWRLQRTPQQPVLVWRLKRAALWSAPGLLWADGPPDLRDADLRTLQASLKHLSALVRHDGNALTWLPEQGSAQGPALLAQSADYLDTLARTIRARQAGGGLETDAPARWPGLPSGWAEHPRHALNWQRAWRQIEEE</sequence>
<organism evidence="2 3">
    <name type="scientific">Ideonella paludis</name>
    <dbReference type="NCBI Taxonomy" id="1233411"/>
    <lineage>
        <taxon>Bacteria</taxon>
        <taxon>Pseudomonadati</taxon>
        <taxon>Pseudomonadota</taxon>
        <taxon>Betaproteobacteria</taxon>
        <taxon>Burkholderiales</taxon>
        <taxon>Sphaerotilaceae</taxon>
        <taxon>Ideonella</taxon>
    </lineage>
</organism>
<keyword evidence="1" id="KW-0732">Signal</keyword>
<feature type="chain" id="PRO_5047330124" evidence="1">
    <location>
        <begin position="23"/>
        <end position="320"/>
    </location>
</feature>
<dbReference type="Proteomes" id="UP000672097">
    <property type="component" value="Unassembled WGS sequence"/>
</dbReference>
<accession>A0ABS5E2N1</accession>
<evidence type="ECO:0000256" key="1">
    <source>
        <dbReference type="SAM" id="SignalP"/>
    </source>
</evidence>
<reference evidence="2 3" key="1">
    <citation type="submission" date="2021-04" db="EMBL/GenBank/DDBJ databases">
        <title>The genome sequence of type strain Ideonella paludis KCTC 32238.</title>
        <authorList>
            <person name="Liu Y."/>
        </authorList>
    </citation>
    <scope>NUCLEOTIDE SEQUENCE [LARGE SCALE GENOMIC DNA]</scope>
    <source>
        <strain evidence="2 3">KCTC 32238</strain>
    </source>
</reference>
<comment type="caution">
    <text evidence="2">The sequence shown here is derived from an EMBL/GenBank/DDBJ whole genome shotgun (WGS) entry which is preliminary data.</text>
</comment>
<protein>
    <submittedName>
        <fullName evidence="2">Uncharacterized protein</fullName>
    </submittedName>
</protein>
<evidence type="ECO:0000313" key="2">
    <source>
        <dbReference type="EMBL" id="MBQ0937675.1"/>
    </source>
</evidence>
<dbReference type="EMBL" id="JAGQDG010000009">
    <property type="protein sequence ID" value="MBQ0937675.1"/>
    <property type="molecule type" value="Genomic_DNA"/>
</dbReference>